<dbReference type="GO" id="GO:0000981">
    <property type="term" value="F:DNA-binding transcription factor activity, RNA polymerase II-specific"/>
    <property type="evidence" value="ECO:0007669"/>
    <property type="project" value="InterPro"/>
</dbReference>
<dbReference type="Proteomes" id="UP000800039">
    <property type="component" value="Unassembled WGS sequence"/>
</dbReference>
<dbReference type="PROSITE" id="PS50048">
    <property type="entry name" value="ZN2_CY6_FUNGAL_2"/>
    <property type="match status" value="1"/>
</dbReference>
<dbReference type="EMBL" id="ML976616">
    <property type="protein sequence ID" value="KAF1846589.1"/>
    <property type="molecule type" value="Genomic_DNA"/>
</dbReference>
<feature type="region of interest" description="Disordered" evidence="2">
    <location>
        <begin position="90"/>
        <end position="116"/>
    </location>
</feature>
<keyword evidence="1" id="KW-0539">Nucleus</keyword>
<feature type="compositionally biased region" description="Polar residues" evidence="2">
    <location>
        <begin position="95"/>
        <end position="115"/>
    </location>
</feature>
<proteinExistence type="predicted"/>
<name>A0A9P4L9V3_9PLEO</name>
<organism evidence="4 5">
    <name type="scientific">Cucurbitaria berberidis CBS 394.84</name>
    <dbReference type="NCBI Taxonomy" id="1168544"/>
    <lineage>
        <taxon>Eukaryota</taxon>
        <taxon>Fungi</taxon>
        <taxon>Dikarya</taxon>
        <taxon>Ascomycota</taxon>
        <taxon>Pezizomycotina</taxon>
        <taxon>Dothideomycetes</taxon>
        <taxon>Pleosporomycetidae</taxon>
        <taxon>Pleosporales</taxon>
        <taxon>Pleosporineae</taxon>
        <taxon>Cucurbitariaceae</taxon>
        <taxon>Cucurbitaria</taxon>
    </lineage>
</organism>
<dbReference type="Gene3D" id="4.10.240.10">
    <property type="entry name" value="Zn(2)-C6 fungal-type DNA-binding domain"/>
    <property type="match status" value="1"/>
</dbReference>
<dbReference type="OrthoDB" id="3915506at2759"/>
<evidence type="ECO:0000259" key="3">
    <source>
        <dbReference type="PROSITE" id="PS50048"/>
    </source>
</evidence>
<evidence type="ECO:0000313" key="5">
    <source>
        <dbReference type="Proteomes" id="UP000800039"/>
    </source>
</evidence>
<evidence type="ECO:0000256" key="1">
    <source>
        <dbReference type="ARBA" id="ARBA00023242"/>
    </source>
</evidence>
<keyword evidence="5" id="KW-1185">Reference proteome</keyword>
<feature type="domain" description="Zn(2)-C6 fungal-type" evidence="3">
    <location>
        <begin position="48"/>
        <end position="81"/>
    </location>
</feature>
<protein>
    <recommendedName>
        <fullName evidence="3">Zn(2)-C6 fungal-type domain-containing protein</fullName>
    </recommendedName>
</protein>
<dbReference type="GeneID" id="63854245"/>
<comment type="caution">
    <text evidence="4">The sequence shown here is derived from an EMBL/GenBank/DDBJ whole genome shotgun (WGS) entry which is preliminary data.</text>
</comment>
<dbReference type="PROSITE" id="PS00463">
    <property type="entry name" value="ZN2_CY6_FUNGAL_1"/>
    <property type="match status" value="1"/>
</dbReference>
<gene>
    <name evidence="4" type="ORF">K460DRAFT_406788</name>
</gene>
<dbReference type="InterPro" id="IPR036864">
    <property type="entry name" value="Zn2-C6_fun-type_DNA-bd_sf"/>
</dbReference>
<dbReference type="AlphaFoldDB" id="A0A9P4L9V3"/>
<evidence type="ECO:0000256" key="2">
    <source>
        <dbReference type="SAM" id="MobiDB-lite"/>
    </source>
</evidence>
<dbReference type="CDD" id="cd00067">
    <property type="entry name" value="GAL4"/>
    <property type="match status" value="1"/>
</dbReference>
<accession>A0A9P4L9V3</accession>
<dbReference type="GO" id="GO:0008270">
    <property type="term" value="F:zinc ion binding"/>
    <property type="evidence" value="ECO:0007669"/>
    <property type="project" value="InterPro"/>
</dbReference>
<dbReference type="SUPFAM" id="SSF57701">
    <property type="entry name" value="Zn2/Cys6 DNA-binding domain"/>
    <property type="match status" value="1"/>
</dbReference>
<reference evidence="4" key="1">
    <citation type="submission" date="2020-01" db="EMBL/GenBank/DDBJ databases">
        <authorList>
            <consortium name="DOE Joint Genome Institute"/>
            <person name="Haridas S."/>
            <person name="Albert R."/>
            <person name="Binder M."/>
            <person name="Bloem J."/>
            <person name="Labutti K."/>
            <person name="Salamov A."/>
            <person name="Andreopoulos B."/>
            <person name="Baker S.E."/>
            <person name="Barry K."/>
            <person name="Bills G."/>
            <person name="Bluhm B.H."/>
            <person name="Cannon C."/>
            <person name="Castanera R."/>
            <person name="Culley D.E."/>
            <person name="Daum C."/>
            <person name="Ezra D."/>
            <person name="Gonzalez J.B."/>
            <person name="Henrissat B."/>
            <person name="Kuo A."/>
            <person name="Liang C."/>
            <person name="Lipzen A."/>
            <person name="Lutzoni F."/>
            <person name="Magnuson J."/>
            <person name="Mondo S."/>
            <person name="Nolan M."/>
            <person name="Ohm R."/>
            <person name="Pangilinan J."/>
            <person name="Park H.-J."/>
            <person name="Ramirez L."/>
            <person name="Alfaro M."/>
            <person name="Sun H."/>
            <person name="Tritt A."/>
            <person name="Yoshinaga Y."/>
            <person name="Zwiers L.-H."/>
            <person name="Turgeon B.G."/>
            <person name="Goodwin S.B."/>
            <person name="Spatafora J.W."/>
            <person name="Crous P.W."/>
            <person name="Grigoriev I.V."/>
        </authorList>
    </citation>
    <scope>NUCLEOTIDE SEQUENCE</scope>
    <source>
        <strain evidence="4">CBS 394.84</strain>
    </source>
</reference>
<evidence type="ECO:0000313" key="4">
    <source>
        <dbReference type="EMBL" id="KAF1846589.1"/>
    </source>
</evidence>
<dbReference type="InterPro" id="IPR001138">
    <property type="entry name" value="Zn2Cys6_DnaBD"/>
</dbReference>
<sequence>MDATIADPGCWQGENVDEIEHLLNFAGPVNNGTNARNTNRSRPGRPLACTRCHAQKLRCVRSNLDPHACNRCLSATLECVERRPQRMGRPVDVGTQVSQSRIRSKPGLSQSSNIDKTLWSPIRTGRRQRSIDIGPSSASPSDIRLGFDCTTTPFVDDGASGLEWWTRCLIPEEPSFSYSTEGSTQTVDSFLMMSDQKAEEMNFGLSFVDSESMGLSDKAHVDRLLKPNGKSKSSLESHEMLDSGPNLECVLDDPVEHLSNVHLKLYKCLTLAKSVEKQIKRQLREMPKPPTEPIDTSWSEHLFHTTEVFIKALAAYANGVNPSADNISDIDMMRDGLDTEKIVQVVDTATGLMIVSSYVRLLQIFDVLVLALEKSLDIEFPSGYVQIRFGDFVPTANKAFGSRLLGQYLLHLLNSMSEVVGRIVASRQPYAKAVSDSRTVGAELKERILSLLQ</sequence>
<dbReference type="RefSeq" id="XP_040789152.1">
    <property type="nucleotide sequence ID" value="XM_040936995.1"/>
</dbReference>